<dbReference type="Proteomes" id="UP000436088">
    <property type="component" value="Unassembled WGS sequence"/>
</dbReference>
<dbReference type="PANTHER" id="PTHR33513:SF38">
    <property type="match status" value="1"/>
</dbReference>
<reference evidence="3" key="1">
    <citation type="submission" date="2019-09" db="EMBL/GenBank/DDBJ databases">
        <title>Draft genome information of white flower Hibiscus syriacus.</title>
        <authorList>
            <person name="Kim Y.-M."/>
        </authorList>
    </citation>
    <scope>NUCLEOTIDE SEQUENCE [LARGE SCALE GENOMIC DNA]</scope>
    <source>
        <strain evidence="3">YM2019G1</strain>
    </source>
</reference>
<gene>
    <name evidence="3" type="ORF">F3Y22_tig00111166pilonHSYRG00180</name>
</gene>
<dbReference type="InterPro" id="IPR056139">
    <property type="entry name" value="DUF7722"/>
</dbReference>
<dbReference type="PANTHER" id="PTHR33513">
    <property type="entry name" value="OS06G0523300 PROTEIN"/>
    <property type="match status" value="1"/>
</dbReference>
<evidence type="ECO:0000313" key="3">
    <source>
        <dbReference type="EMBL" id="KAE8683856.1"/>
    </source>
</evidence>
<evidence type="ECO:0000256" key="1">
    <source>
        <dbReference type="SAM" id="MobiDB-lite"/>
    </source>
</evidence>
<proteinExistence type="predicted"/>
<dbReference type="Pfam" id="PF24847">
    <property type="entry name" value="DUF7722"/>
    <property type="match status" value="1"/>
</dbReference>
<feature type="region of interest" description="Disordered" evidence="1">
    <location>
        <begin position="1"/>
        <end position="23"/>
    </location>
</feature>
<evidence type="ECO:0000313" key="4">
    <source>
        <dbReference type="Proteomes" id="UP000436088"/>
    </source>
</evidence>
<protein>
    <submittedName>
        <fullName evidence="3">Nucleotide-sugar transporter family protein</fullName>
    </submittedName>
</protein>
<keyword evidence="4" id="KW-1185">Reference proteome</keyword>
<name>A0A6A2YWR0_HIBSY</name>
<sequence>MSETSSAKVLDMGNGKHQQASRNDKYCSFKMPLHYPRYNKSDYENMPECQLDCLLHQYGLSVNGDVKQKRKYAMGAFLWPS</sequence>
<accession>A0A6A2YWR0</accession>
<feature type="domain" description="DUF7722" evidence="2">
    <location>
        <begin position="35"/>
        <end position="80"/>
    </location>
</feature>
<organism evidence="3 4">
    <name type="scientific">Hibiscus syriacus</name>
    <name type="common">Rose of Sharon</name>
    <dbReference type="NCBI Taxonomy" id="106335"/>
    <lineage>
        <taxon>Eukaryota</taxon>
        <taxon>Viridiplantae</taxon>
        <taxon>Streptophyta</taxon>
        <taxon>Embryophyta</taxon>
        <taxon>Tracheophyta</taxon>
        <taxon>Spermatophyta</taxon>
        <taxon>Magnoliopsida</taxon>
        <taxon>eudicotyledons</taxon>
        <taxon>Gunneridae</taxon>
        <taxon>Pentapetalae</taxon>
        <taxon>rosids</taxon>
        <taxon>malvids</taxon>
        <taxon>Malvales</taxon>
        <taxon>Malvaceae</taxon>
        <taxon>Malvoideae</taxon>
        <taxon>Hibiscus</taxon>
    </lineage>
</organism>
<dbReference type="AlphaFoldDB" id="A0A6A2YWR0"/>
<evidence type="ECO:0000259" key="2">
    <source>
        <dbReference type="Pfam" id="PF24847"/>
    </source>
</evidence>
<dbReference type="EMBL" id="VEPZ02001257">
    <property type="protein sequence ID" value="KAE8683856.1"/>
    <property type="molecule type" value="Genomic_DNA"/>
</dbReference>
<comment type="caution">
    <text evidence="3">The sequence shown here is derived from an EMBL/GenBank/DDBJ whole genome shotgun (WGS) entry which is preliminary data.</text>
</comment>